<reference evidence="7" key="2">
    <citation type="submission" date="2025-09" db="UniProtKB">
        <authorList>
            <consortium name="Ensembl"/>
        </authorList>
    </citation>
    <scope>IDENTIFICATION</scope>
</reference>
<dbReference type="GO" id="GO:0001917">
    <property type="term" value="C:photoreceptor inner segment"/>
    <property type="evidence" value="ECO:0007669"/>
    <property type="project" value="UniProtKB-SubCell"/>
</dbReference>
<feature type="compositionally biased region" description="Basic and acidic residues" evidence="6">
    <location>
        <begin position="30"/>
        <end position="46"/>
    </location>
</feature>
<dbReference type="InterPro" id="IPR029239">
    <property type="entry name" value="CFAP418"/>
</dbReference>
<organism evidence="7 8">
    <name type="scientific">Seriola dumerili</name>
    <name type="common">Greater amberjack</name>
    <name type="synonym">Caranx dumerili</name>
    <dbReference type="NCBI Taxonomy" id="41447"/>
    <lineage>
        <taxon>Eukaryota</taxon>
        <taxon>Metazoa</taxon>
        <taxon>Chordata</taxon>
        <taxon>Craniata</taxon>
        <taxon>Vertebrata</taxon>
        <taxon>Euteleostomi</taxon>
        <taxon>Actinopterygii</taxon>
        <taxon>Neopterygii</taxon>
        <taxon>Teleostei</taxon>
        <taxon>Neoteleostei</taxon>
        <taxon>Acanthomorphata</taxon>
        <taxon>Carangaria</taxon>
        <taxon>Carangiformes</taxon>
        <taxon>Carangidae</taxon>
        <taxon>Seriola</taxon>
    </lineage>
</organism>
<evidence type="ECO:0000256" key="1">
    <source>
        <dbReference type="ARBA" id="ARBA00004437"/>
    </source>
</evidence>
<comment type="function">
    <text evidence="4">May be involved in photoreceptor outer segment disk morphogenesis.</text>
</comment>
<evidence type="ECO:0000256" key="2">
    <source>
        <dbReference type="ARBA" id="ARBA00004496"/>
    </source>
</evidence>
<evidence type="ECO:0000313" key="8">
    <source>
        <dbReference type="Proteomes" id="UP000261420"/>
    </source>
</evidence>
<name>A0A3B4UPW0_SERDU</name>
<keyword evidence="8" id="KW-1185">Reference proteome</keyword>
<evidence type="ECO:0000256" key="6">
    <source>
        <dbReference type="SAM" id="MobiDB-lite"/>
    </source>
</evidence>
<dbReference type="GO" id="GO:0005829">
    <property type="term" value="C:cytosol"/>
    <property type="evidence" value="ECO:0007669"/>
    <property type="project" value="TreeGrafter"/>
</dbReference>
<accession>A0A3B4UPW0</accession>
<comment type="subcellular location">
    <subcellularLocation>
        <location evidence="2">Cytoplasm</location>
    </subcellularLocation>
    <subcellularLocation>
        <location evidence="1">Photoreceptor inner segment</location>
    </subcellularLocation>
</comment>
<dbReference type="Proteomes" id="UP000261420">
    <property type="component" value="Unplaced"/>
</dbReference>
<dbReference type="Ensembl" id="ENSSDUT00000020880.1">
    <property type="protein sequence ID" value="ENSSDUP00000020509.1"/>
    <property type="gene ID" value="ENSSDUG00000014930.1"/>
</dbReference>
<evidence type="ECO:0000256" key="5">
    <source>
        <dbReference type="ARBA" id="ARBA00026215"/>
    </source>
</evidence>
<evidence type="ECO:0000313" key="7">
    <source>
        <dbReference type="Ensembl" id="ENSSDUP00000020509.1"/>
    </source>
</evidence>
<dbReference type="PANTHER" id="PTHR33958:SF1">
    <property type="entry name" value="CILIA- AND FLAGELLA-ASSOCIATED PROTEIN 418"/>
    <property type="match status" value="1"/>
</dbReference>
<feature type="region of interest" description="Disordered" evidence="6">
    <location>
        <begin position="27"/>
        <end position="59"/>
    </location>
</feature>
<dbReference type="GeneTree" id="ENSGT00390000006173"/>
<evidence type="ECO:0000256" key="4">
    <source>
        <dbReference type="ARBA" id="ARBA00024819"/>
    </source>
</evidence>
<feature type="region of interest" description="Disordered" evidence="6">
    <location>
        <begin position="181"/>
        <end position="209"/>
    </location>
</feature>
<proteinExistence type="predicted"/>
<dbReference type="Pfam" id="PF14996">
    <property type="entry name" value="RMP"/>
    <property type="match status" value="1"/>
</dbReference>
<reference evidence="7" key="1">
    <citation type="submission" date="2025-08" db="UniProtKB">
        <authorList>
            <consortium name="Ensembl"/>
        </authorList>
    </citation>
    <scope>IDENTIFICATION</scope>
</reference>
<dbReference type="STRING" id="41447.ENSSDUP00000020509"/>
<keyword evidence="3" id="KW-0963">Cytoplasm</keyword>
<dbReference type="PANTHER" id="PTHR33958">
    <property type="entry name" value="PROTEIN C8ORF37"/>
    <property type="match status" value="1"/>
</dbReference>
<evidence type="ECO:0000256" key="3">
    <source>
        <dbReference type="ARBA" id="ARBA00022490"/>
    </source>
</evidence>
<sequence>MDDDDDLDELLDEVEKKFCRNVTVASTARGEPREAGKCGKETDGQKKHNATNPGEPISSITEDIDALLEELLEEDNIDSPQSKSDQFPKGPQVEKKPSSQSGGRKCCPVFVGGSSVANGVGTATSKRSCDQLRCISCDFRVLMFDDCEWDPSCDYLFLSGNNSASADQLDSNTNKQRHCVNPAKTHKQREQEQHAGPSEAQSQAEEEERFPGVRLPVQLVLLLGADRPQGPGSAQMGLWEAPGLMSTPRCCRTLVKNLQSFRITGQNRDVTDRKNLLCFIFSLCLFSWFLS</sequence>
<protein>
    <recommendedName>
        <fullName evidence="5">Cilia- and flagella-associated protein 418</fullName>
    </recommendedName>
</protein>
<feature type="region of interest" description="Disordered" evidence="6">
    <location>
        <begin position="72"/>
        <end position="104"/>
    </location>
</feature>
<dbReference type="AlphaFoldDB" id="A0A3B4UPW0"/>